<proteinExistence type="predicted"/>
<name>X1UXX7_9ZZZZ</name>
<evidence type="ECO:0000313" key="1">
    <source>
        <dbReference type="EMBL" id="GAI97219.1"/>
    </source>
</evidence>
<accession>X1UXX7</accession>
<dbReference type="EMBL" id="BARW01016963">
    <property type="protein sequence ID" value="GAI97219.1"/>
    <property type="molecule type" value="Genomic_DNA"/>
</dbReference>
<sequence length="192" mass="21923">MKRHPEGVPHRLEVKYGLTAVELLDAISRRFRLKVALEGAVAEVHLVRKIKGLQREGIIMRYEEHDLNGFPDFTIWSSKSNKALLIECKNVRNEDYREGKIPIAHRVETEKTRAAKSDPSSRYYGVDQFDILAVCLGKKTGNWSDFLFAKINDLARHAHYSQKLAVMHRVPLPGSSNIAPWYQSLDELLASL</sequence>
<dbReference type="AlphaFoldDB" id="X1UXX7"/>
<reference evidence="1" key="1">
    <citation type="journal article" date="2014" name="Front. Microbiol.">
        <title>High frequency of phylogenetically diverse reductive dehalogenase-homologous genes in deep subseafloor sedimentary metagenomes.</title>
        <authorList>
            <person name="Kawai M."/>
            <person name="Futagami T."/>
            <person name="Toyoda A."/>
            <person name="Takaki Y."/>
            <person name="Nishi S."/>
            <person name="Hori S."/>
            <person name="Arai W."/>
            <person name="Tsubouchi T."/>
            <person name="Morono Y."/>
            <person name="Uchiyama I."/>
            <person name="Ito T."/>
            <person name="Fujiyama A."/>
            <person name="Inagaki F."/>
            <person name="Takami H."/>
        </authorList>
    </citation>
    <scope>NUCLEOTIDE SEQUENCE</scope>
    <source>
        <strain evidence="1">Expedition CK06-06</strain>
    </source>
</reference>
<comment type="caution">
    <text evidence="1">The sequence shown here is derived from an EMBL/GenBank/DDBJ whole genome shotgun (WGS) entry which is preliminary data.</text>
</comment>
<gene>
    <name evidence="1" type="ORF">S12H4_29412</name>
</gene>
<protein>
    <submittedName>
        <fullName evidence="1">Uncharacterized protein</fullName>
    </submittedName>
</protein>
<organism evidence="1">
    <name type="scientific">marine sediment metagenome</name>
    <dbReference type="NCBI Taxonomy" id="412755"/>
    <lineage>
        <taxon>unclassified sequences</taxon>
        <taxon>metagenomes</taxon>
        <taxon>ecological metagenomes</taxon>
    </lineage>
</organism>